<evidence type="ECO:0000256" key="1">
    <source>
        <dbReference type="SAM" id="MobiDB-lite"/>
    </source>
</evidence>
<proteinExistence type="predicted"/>
<feature type="region of interest" description="Disordered" evidence="1">
    <location>
        <begin position="67"/>
        <end position="111"/>
    </location>
</feature>
<dbReference type="RefSeq" id="WP_068534601.1">
    <property type="nucleotide sequence ID" value="NZ_LVJH01000029.1"/>
</dbReference>
<dbReference type="OrthoDB" id="2476549at2"/>
<evidence type="ECO:0000313" key="4">
    <source>
        <dbReference type="Proteomes" id="UP000076967"/>
    </source>
</evidence>
<evidence type="ECO:0000256" key="2">
    <source>
        <dbReference type="SAM" id="Phobius"/>
    </source>
</evidence>
<comment type="caution">
    <text evidence="3">The sequence shown here is derived from an EMBL/GenBank/DDBJ whole genome shotgun (WGS) entry which is preliminary data.</text>
</comment>
<gene>
    <name evidence="3" type="ORF">PGLA_16255</name>
</gene>
<dbReference type="EMBL" id="LVJH01000029">
    <property type="protein sequence ID" value="OAB41359.1"/>
    <property type="molecule type" value="Genomic_DNA"/>
</dbReference>
<keyword evidence="2" id="KW-0812">Transmembrane</keyword>
<accession>A0A168K0P9</accession>
<dbReference type="STRING" id="494026.PGLA_16255"/>
<organism evidence="3 4">
    <name type="scientific">Paenibacillus glacialis</name>
    <dbReference type="NCBI Taxonomy" id="494026"/>
    <lineage>
        <taxon>Bacteria</taxon>
        <taxon>Bacillati</taxon>
        <taxon>Bacillota</taxon>
        <taxon>Bacilli</taxon>
        <taxon>Bacillales</taxon>
        <taxon>Paenibacillaceae</taxon>
        <taxon>Paenibacillus</taxon>
    </lineage>
</organism>
<dbReference type="AlphaFoldDB" id="A0A168K0P9"/>
<feature type="transmembrane region" description="Helical" evidence="2">
    <location>
        <begin position="33"/>
        <end position="53"/>
    </location>
</feature>
<keyword evidence="2" id="KW-0472">Membrane</keyword>
<name>A0A168K0P9_9BACL</name>
<protein>
    <submittedName>
        <fullName evidence="3">Uncharacterized protein</fullName>
    </submittedName>
</protein>
<evidence type="ECO:0000313" key="3">
    <source>
        <dbReference type="EMBL" id="OAB41359.1"/>
    </source>
</evidence>
<keyword evidence="4" id="KW-1185">Reference proteome</keyword>
<keyword evidence="2" id="KW-1133">Transmembrane helix</keyword>
<reference evidence="3 4" key="1">
    <citation type="submission" date="2016-03" db="EMBL/GenBank/DDBJ databases">
        <title>Draft genome sequence of Paenibacillus glacialis DSM 22343.</title>
        <authorList>
            <person name="Shin S.-K."/>
            <person name="Yi H."/>
        </authorList>
    </citation>
    <scope>NUCLEOTIDE SEQUENCE [LARGE SCALE GENOMIC DNA]</scope>
    <source>
        <strain evidence="3 4">DSM 22343</strain>
    </source>
</reference>
<sequence>MRNMRFNLLIAGFGFILTFITSSLNNLYMTSLIRSSIAFVIWFLLAVVFRWVLGVMTTHADNDLQGQIEAEQTSDQRGTRFDLTLPDDSEELNDLLTPKPESSIEGDTGFTPLNLPKLVSAQDPEQLAKAVRHLTEK</sequence>
<dbReference type="Proteomes" id="UP000076967">
    <property type="component" value="Unassembled WGS sequence"/>
</dbReference>